<sequence>MVVMRAHARGARHDGVMIAITVKWDVKPEYADKFMDLVDEFTRACRAEPGCLWFEWSRSVDDPNQYILLEAYKDGAAGKVHVESDHFKKAMATQGQYAATRPSVISLETDQDGWAPLAEINMPGQ</sequence>
<reference evidence="1 2" key="1">
    <citation type="submission" date="2016-09" db="EMBL/GenBank/DDBJ databases">
        <authorList>
            <person name="Laine KS P."/>
        </authorList>
    </citation>
    <scope>NUCLEOTIDE SEQUENCE [LARGE SCALE GENOMIC DNA]</scope>
    <source>
        <strain evidence="1">PFRJS-23</strain>
    </source>
</reference>
<dbReference type="PANTHER" id="PTHR33336">
    <property type="entry name" value="QUINOL MONOOXYGENASE YGIN-RELATED"/>
    <property type="match status" value="1"/>
</dbReference>
<dbReference type="InterPro" id="IPR050744">
    <property type="entry name" value="AI-2_Isomerase_LsrG"/>
</dbReference>
<protein>
    <submittedName>
        <fullName evidence="1">Antibiotic biosynthesis monooxygenase</fullName>
    </submittedName>
</protein>
<evidence type="ECO:0000313" key="2">
    <source>
        <dbReference type="Proteomes" id="UP000250080"/>
    </source>
</evidence>
<dbReference type="EMBL" id="LT618793">
    <property type="protein sequence ID" value="SCQ77767.1"/>
    <property type="molecule type" value="Genomic_DNA"/>
</dbReference>
<proteinExistence type="predicted"/>
<accession>A0A2C7YRX8</accession>
<dbReference type="InterPro" id="IPR011008">
    <property type="entry name" value="Dimeric_a/b-barrel"/>
</dbReference>
<dbReference type="PANTHER" id="PTHR33336:SF3">
    <property type="entry name" value="ABM DOMAIN-CONTAINING PROTEIN"/>
    <property type="match status" value="1"/>
</dbReference>
<organism evidence="1 2">
    <name type="scientific">Propionibacterium freudenreichii</name>
    <dbReference type="NCBI Taxonomy" id="1744"/>
    <lineage>
        <taxon>Bacteria</taxon>
        <taxon>Bacillati</taxon>
        <taxon>Actinomycetota</taxon>
        <taxon>Actinomycetes</taxon>
        <taxon>Propionibacteriales</taxon>
        <taxon>Propionibacteriaceae</taxon>
        <taxon>Propionibacterium</taxon>
    </lineage>
</organism>
<dbReference type="GO" id="GO:0004497">
    <property type="term" value="F:monooxygenase activity"/>
    <property type="evidence" value="ECO:0007669"/>
    <property type="project" value="UniProtKB-KW"/>
</dbReference>
<name>A0A2C7YRX8_9ACTN</name>
<dbReference type="PROSITE" id="PS51725">
    <property type="entry name" value="ABM"/>
    <property type="match status" value="1"/>
</dbReference>
<dbReference type="Proteomes" id="UP000250080">
    <property type="component" value="Chromosome I"/>
</dbReference>
<dbReference type="Pfam" id="PF03992">
    <property type="entry name" value="ABM"/>
    <property type="match status" value="1"/>
</dbReference>
<keyword evidence="1" id="KW-0503">Monooxygenase</keyword>
<dbReference type="AlphaFoldDB" id="A0A2C7YRX8"/>
<evidence type="ECO:0000313" key="1">
    <source>
        <dbReference type="EMBL" id="SCQ77767.1"/>
    </source>
</evidence>
<dbReference type="SUPFAM" id="SSF54909">
    <property type="entry name" value="Dimeric alpha+beta barrel"/>
    <property type="match status" value="1"/>
</dbReference>
<keyword evidence="1" id="KW-0560">Oxidoreductase</keyword>
<dbReference type="InterPro" id="IPR007138">
    <property type="entry name" value="ABM_dom"/>
</dbReference>
<dbReference type="Gene3D" id="3.30.70.100">
    <property type="match status" value="1"/>
</dbReference>
<gene>
    <name evidence="1" type="ORF">PFR_JS23_907</name>
</gene>